<keyword evidence="1" id="KW-0175">Coiled coil</keyword>
<reference evidence="8 9" key="3">
    <citation type="submission" date="2018-08" db="EMBL/GenBank/DDBJ databases">
        <title>A genome reference for cultivated species of the human gut microbiota.</title>
        <authorList>
            <person name="Zou Y."/>
            <person name="Xue W."/>
            <person name="Luo G."/>
        </authorList>
    </citation>
    <scope>NUCLEOTIDE SEQUENCE [LARGE SCALE GENOMIC DNA]</scope>
    <source>
        <strain evidence="6 9">AF04-46</strain>
        <strain evidence="7 8">AM17-48</strain>
    </source>
</reference>
<dbReference type="Proteomes" id="UP000283329">
    <property type="component" value="Unassembled WGS sequence"/>
</dbReference>
<dbReference type="Pfam" id="PF16378">
    <property type="entry name" value="DUF4988"/>
    <property type="match status" value="1"/>
</dbReference>
<evidence type="ECO:0000256" key="1">
    <source>
        <dbReference type="SAM" id="Coils"/>
    </source>
</evidence>
<accession>A0A1Y4PTF6</accession>
<dbReference type="Proteomes" id="UP000286031">
    <property type="component" value="Unassembled WGS sequence"/>
</dbReference>
<evidence type="ECO:0000259" key="2">
    <source>
        <dbReference type="Pfam" id="PF16378"/>
    </source>
</evidence>
<dbReference type="EMBL" id="VWFP01000008">
    <property type="protein sequence ID" value="KAA4627627.1"/>
    <property type="molecule type" value="Genomic_DNA"/>
</dbReference>
<evidence type="ECO:0000313" key="11">
    <source>
        <dbReference type="Proteomes" id="UP000424805"/>
    </source>
</evidence>
<proteinExistence type="predicted"/>
<reference evidence="5" key="5">
    <citation type="submission" date="2019-07" db="EMBL/GenBank/DDBJ databases">
        <authorList>
            <person name="Ross B.D."/>
            <person name="Verster A.J."/>
            <person name="Radey M.C."/>
            <person name="Schmidtke D.T."/>
            <person name="Pope C.E."/>
            <person name="Hoffman L.R."/>
            <person name="Hajjar A."/>
            <person name="Peterson S.B."/>
            <person name="Borenstein E."/>
            <person name="Mougous J.D."/>
        </authorList>
    </citation>
    <scope>NUCLEOTIDE SEQUENCE</scope>
    <source>
        <strain evidence="5">3725 D1 iv</strain>
    </source>
</reference>
<dbReference type="EMBL" id="CP041395">
    <property type="protein sequence ID" value="QDM10827.1"/>
    <property type="molecule type" value="Genomic_DNA"/>
</dbReference>
<evidence type="ECO:0000313" key="10">
    <source>
        <dbReference type="Proteomes" id="UP000318823"/>
    </source>
</evidence>
<evidence type="ECO:0000313" key="4">
    <source>
        <dbReference type="EMBL" id="MDC7957973.1"/>
    </source>
</evidence>
<organism evidence="4 12">
    <name type="scientific">Bacteroides ovatus</name>
    <dbReference type="NCBI Taxonomy" id="28116"/>
    <lineage>
        <taxon>Bacteria</taxon>
        <taxon>Pseudomonadati</taxon>
        <taxon>Bacteroidota</taxon>
        <taxon>Bacteroidia</taxon>
        <taxon>Bacteroidales</taxon>
        <taxon>Bacteroidaceae</taxon>
        <taxon>Bacteroides</taxon>
    </lineage>
</organism>
<dbReference type="Proteomes" id="UP001215078">
    <property type="component" value="Unassembled WGS sequence"/>
</dbReference>
<evidence type="ECO:0000313" key="12">
    <source>
        <dbReference type="Proteomes" id="UP001215078"/>
    </source>
</evidence>
<sequence>MKKLWYVCMLLTVCLVGCNKTDDLWDDVNDLKTRVTALEKTVQDLNWNIEAVRELCKEGATITDIELKDGIYTITLSNGKTLKLVEETGAGALIPQMGIDNDGYWTVSYDNGSTFTQLKDKSGNPIKATAENGKTPLFQIDAATGYWQVSYDGSTYENVKDSAGNPVKATDGEAVKDKFFNSVEKVGNNFNIELRDGTKLSIPIISNFYCKFDESIVGIQRIAAGSTKDFIVHMKGVESYIITAPEGWEATLSEPSADNDEGTLTIKAPATAKTLSRAVADNTKDVSILATSGAYAAIAKIQVELGEAETRIDYKAKFDNGESITIGDITFDKNTYPDAEVVELDGTEPELDSYINNSKKVKILFLTGNNDFTTINPVNLNNTIIIIGKYSDSKPVIKPSRVWKTVSGNIFIKNIHLDMSSFTTDGQYFNNSNTSSATDFTALIIDECKISDVKNPIYQDTAKDNLNGINTIIINRTRIMVNADNKALIHLYTTKNLAPYKKFAFTNNIVYSKTPYVGQILNWGLQTDFTEGNLTAIISNNTVINIAGNNPYFRHNKGSLTMTKNIFYVDSSFAKNSNLYTYVGNDTHPVSVTTVDVKDNIVYGLTSNSKWYNYHSNCDASAKVDPYVLTPHATAPLTITDVENGIFVLATDMDGYGANIE</sequence>
<reference evidence="3 11" key="4">
    <citation type="journal article" date="2019" name="Nat. Med.">
        <title>A library of human gut bacterial isolates paired with longitudinal multiomics data enables mechanistic microbiome research.</title>
        <authorList>
            <person name="Poyet M."/>
            <person name="Groussin M."/>
            <person name="Gibbons S.M."/>
            <person name="Avila-Pacheco J."/>
            <person name="Jiang X."/>
            <person name="Kearney S.M."/>
            <person name="Perrotta A.R."/>
            <person name="Berdy B."/>
            <person name="Zhao S."/>
            <person name="Lieberman T.D."/>
            <person name="Swanson P.K."/>
            <person name="Smith M."/>
            <person name="Roesemann S."/>
            <person name="Alexander J.E."/>
            <person name="Rich S.A."/>
            <person name="Livny J."/>
            <person name="Vlamakis H."/>
            <person name="Clish C."/>
            <person name="Bullock K."/>
            <person name="Deik A."/>
            <person name="Scott J."/>
            <person name="Pierce K.A."/>
            <person name="Xavier R.J."/>
            <person name="Alm E.J."/>
        </authorList>
    </citation>
    <scope>NUCLEOTIDE SEQUENCE [LARGE SCALE GENOMIC DNA]</scope>
    <source>
        <strain evidence="3 11">BIOML-A15</strain>
    </source>
</reference>
<name>A0A1Y4PTF6_BACOV</name>
<reference evidence="5" key="2">
    <citation type="journal article" date="2018" name="Nature">
        <title>Human gut bacteria contain acquired interbacterial defence systems.</title>
        <authorList>
            <person name="Ross B.D."/>
            <person name="Verster A.J."/>
            <person name="Radey M.C."/>
            <person name="Schmidtke D.T."/>
            <person name="Pope C.E."/>
            <person name="Hoffman L.R."/>
            <person name="Hajjar A."/>
            <person name="Peterson S.B."/>
            <person name="Borenstein E."/>
            <person name="Mougous J."/>
        </authorList>
    </citation>
    <scope>NUCLEOTIDE SEQUENCE</scope>
    <source>
        <strain evidence="5">3725 D1 iv</strain>
    </source>
</reference>
<reference evidence="4" key="6">
    <citation type="submission" date="2022-10" db="EMBL/GenBank/DDBJ databases">
        <title>Human gut microbiome strain richness.</title>
        <authorList>
            <person name="Chen-Liaw A."/>
        </authorList>
    </citation>
    <scope>NUCLEOTIDE SEQUENCE</scope>
    <source>
        <strain evidence="4">RTP21484st1_H8_RTP21484_190118</strain>
    </source>
</reference>
<feature type="domain" description="DUF4988" evidence="2">
    <location>
        <begin position="24"/>
        <end position="203"/>
    </location>
</feature>
<evidence type="ECO:0000313" key="5">
    <source>
        <dbReference type="EMBL" id="QDM10827.1"/>
    </source>
</evidence>
<dbReference type="GO" id="GO:0016829">
    <property type="term" value="F:lyase activity"/>
    <property type="evidence" value="ECO:0007669"/>
    <property type="project" value="UniProtKB-KW"/>
</dbReference>
<feature type="coiled-coil region" evidence="1">
    <location>
        <begin position="28"/>
        <end position="55"/>
    </location>
</feature>
<dbReference type="Proteomes" id="UP000424805">
    <property type="component" value="Unassembled WGS sequence"/>
</dbReference>
<evidence type="ECO:0000313" key="7">
    <source>
        <dbReference type="EMBL" id="RHH44040.1"/>
    </source>
</evidence>
<dbReference type="RefSeq" id="WP_004324310.1">
    <property type="nucleotide sequence ID" value="NZ_BAABYV010000001.1"/>
</dbReference>
<reference evidence="10" key="1">
    <citation type="journal article" date="2018" name="J. Anim. Genet.">
        <title>Acquired interbacterial defense systems protect against interspecies antagonism in the human gut microbiome.</title>
        <authorList>
            <person name="Ross B.D."/>
            <person name="Verster A.J."/>
            <person name="Radey M.C."/>
            <person name="Schmidtke D.T."/>
            <person name="Pope C.E."/>
            <person name="Hoffman L.R."/>
            <person name="Hajjar A."/>
            <person name="Peterson S.B."/>
            <person name="Borenstein E."/>
            <person name="Mougous J."/>
        </authorList>
    </citation>
    <scope>NUCLEOTIDE SEQUENCE [LARGE SCALE GENOMIC DNA]</scope>
    <source>
        <strain evidence="10">3725 D1 iv</strain>
    </source>
</reference>
<evidence type="ECO:0000313" key="3">
    <source>
        <dbReference type="EMBL" id="KAA4627627.1"/>
    </source>
</evidence>
<dbReference type="AlphaFoldDB" id="A0A1Y4PTF6"/>
<protein>
    <submittedName>
        <fullName evidence="4">PL29 family lyase N-terminal domain-containing protein</fullName>
    </submittedName>
</protein>
<gene>
    <name evidence="7" type="ORF">DW206_15665</name>
    <name evidence="6" type="ORF">DWV35_01040</name>
    <name evidence="5" type="ORF">DYI28_20180</name>
    <name evidence="3" type="ORF">F3B90_09125</name>
    <name evidence="4" type="ORF">PQ628_07095</name>
</gene>
<dbReference type="Proteomes" id="UP000318823">
    <property type="component" value="Chromosome"/>
</dbReference>
<evidence type="ECO:0000313" key="9">
    <source>
        <dbReference type="Proteomes" id="UP000286031"/>
    </source>
</evidence>
<dbReference type="InterPro" id="IPR032149">
    <property type="entry name" value="DUF4988"/>
</dbReference>
<evidence type="ECO:0000313" key="8">
    <source>
        <dbReference type="Proteomes" id="UP000283329"/>
    </source>
</evidence>
<dbReference type="EMBL" id="QRJR01000014">
    <property type="protein sequence ID" value="RHH44040.1"/>
    <property type="molecule type" value="Genomic_DNA"/>
</dbReference>
<evidence type="ECO:0000313" key="6">
    <source>
        <dbReference type="EMBL" id="RGX13381.1"/>
    </source>
</evidence>
<dbReference type="EMBL" id="QSBI01000001">
    <property type="protein sequence ID" value="RGX13381.1"/>
    <property type="molecule type" value="Genomic_DNA"/>
</dbReference>
<keyword evidence="4" id="KW-0456">Lyase</keyword>
<dbReference type="EMBL" id="JAQQPO010000007">
    <property type="protein sequence ID" value="MDC7957973.1"/>
    <property type="molecule type" value="Genomic_DNA"/>
</dbReference>